<evidence type="ECO:0008006" key="3">
    <source>
        <dbReference type="Google" id="ProtNLM"/>
    </source>
</evidence>
<comment type="caution">
    <text evidence="1">The sequence shown here is derived from an EMBL/GenBank/DDBJ whole genome shotgun (WGS) entry which is preliminary data.</text>
</comment>
<reference evidence="1 2" key="1">
    <citation type="submission" date="2019-10" db="EMBL/GenBank/DDBJ databases">
        <title>Nocardia macrotermitis sp. nov. and Nocardia aurantia sp. nov., isolated from the gut of fungus growing-termite Macrotermes natalensis.</title>
        <authorList>
            <person name="Benndorf R."/>
            <person name="Schwitalla J."/>
            <person name="Martin K."/>
            <person name="De Beer W."/>
            <person name="Kaster A.-K."/>
            <person name="Vollmers J."/>
            <person name="Poulsen M."/>
            <person name="Beemelmanns C."/>
        </authorList>
    </citation>
    <scope>NUCLEOTIDE SEQUENCE [LARGE SCALE GENOMIC DNA]</scope>
    <source>
        <strain evidence="1 2">RB56</strain>
    </source>
</reference>
<protein>
    <recommendedName>
        <fullName evidence="3">RHIM domain-containing protein</fullName>
    </recommendedName>
</protein>
<proteinExistence type="predicted"/>
<name>A0A7K0DLE8_9NOCA</name>
<keyword evidence="2" id="KW-1185">Reference proteome</keyword>
<organism evidence="1 2">
    <name type="scientific">Nocardia aurantia</name>
    <dbReference type="NCBI Taxonomy" id="2585199"/>
    <lineage>
        <taxon>Bacteria</taxon>
        <taxon>Bacillati</taxon>
        <taxon>Actinomycetota</taxon>
        <taxon>Actinomycetes</taxon>
        <taxon>Mycobacteriales</taxon>
        <taxon>Nocardiaceae</taxon>
        <taxon>Nocardia</taxon>
    </lineage>
</organism>
<gene>
    <name evidence="1" type="ORF">NRB56_21740</name>
</gene>
<dbReference type="AlphaFoldDB" id="A0A7K0DLE8"/>
<evidence type="ECO:0000313" key="2">
    <source>
        <dbReference type="Proteomes" id="UP000431401"/>
    </source>
</evidence>
<dbReference type="RefSeq" id="WP_153340931.1">
    <property type="nucleotide sequence ID" value="NZ_WEGI01000004.1"/>
</dbReference>
<evidence type="ECO:0000313" key="1">
    <source>
        <dbReference type="EMBL" id="MQY26603.1"/>
    </source>
</evidence>
<sequence>MEPLTTIVATAIATGAAAGLKDTAKQAISDAYRVVRSLITGRYREVDLTPVEKKPESIAKRDSLAEDLSAAGADEDAELLAAAQKLIAAVRAHEADAAAAIGVDLARIEADALRISDVLSTGSGVRAVDTTVHGSIDISDVRAGVRLPTDPPTAR</sequence>
<dbReference type="OrthoDB" id="4561160at2"/>
<accession>A0A7K0DLE8</accession>
<dbReference type="EMBL" id="WEGI01000004">
    <property type="protein sequence ID" value="MQY26603.1"/>
    <property type="molecule type" value="Genomic_DNA"/>
</dbReference>
<dbReference type="Proteomes" id="UP000431401">
    <property type="component" value="Unassembled WGS sequence"/>
</dbReference>